<evidence type="ECO:0000313" key="3">
    <source>
        <dbReference type="Proteomes" id="UP000009014"/>
    </source>
</evidence>
<reference evidence="2 3" key="1">
    <citation type="submission" date="2012-05" db="EMBL/GenBank/DDBJ databases">
        <title>Complete genome of the Bcep22-like bacteriophage BcepMigl.</title>
        <authorList>
            <person name="Gill J.J."/>
            <person name="Migl D.M."/>
            <person name="Summer E.J."/>
            <person name="Gonzlaez C.F."/>
            <person name="Young R."/>
        </authorList>
    </citation>
    <scope>NUCLEOTIDE SEQUENCE [LARGE SCALE GENOMIC DNA]</scope>
</reference>
<dbReference type="RefSeq" id="YP_007236751.1">
    <property type="nucleotide sequence ID" value="NC_019917.1"/>
</dbReference>
<sequence length="118" mass="13915">MIWTANTPSIRQRIMKILVDEGPTEMLDLEKKLPDITRRQLDSALGKLCRDSRAHRVEKRPKQRNQKFAAGANPNLKSPDLYDPFKRQELEHRMLTNPHLRHDWIPRPDPAAAWLFNR</sequence>
<evidence type="ECO:0000313" key="2">
    <source>
        <dbReference type="EMBL" id="AFN39074.1"/>
    </source>
</evidence>
<dbReference type="GeneID" id="14296433"/>
<dbReference type="Proteomes" id="UP000009014">
    <property type="component" value="Segment"/>
</dbReference>
<name>I6XKS8_9CAUD</name>
<proteinExistence type="predicted"/>
<dbReference type="KEGG" id="vg:14296433"/>
<dbReference type="EMBL" id="JX104231">
    <property type="protein sequence ID" value="AFN39074.1"/>
    <property type="molecule type" value="Genomic_DNA"/>
</dbReference>
<protein>
    <submittedName>
        <fullName evidence="2">Uncharacterized protein</fullName>
    </submittedName>
</protein>
<gene>
    <name evidence="2" type="ORF">BcepMigl_gp05</name>
</gene>
<feature type="region of interest" description="Disordered" evidence="1">
    <location>
        <begin position="53"/>
        <end position="82"/>
    </location>
</feature>
<feature type="compositionally biased region" description="Basic residues" evidence="1">
    <location>
        <begin position="56"/>
        <end position="65"/>
    </location>
</feature>
<evidence type="ECO:0000256" key="1">
    <source>
        <dbReference type="SAM" id="MobiDB-lite"/>
    </source>
</evidence>
<organism evidence="2 3">
    <name type="scientific">Burkholderia phage BcepMigl</name>
    <dbReference type="NCBI Taxonomy" id="2886899"/>
    <lineage>
        <taxon>Viruses</taxon>
        <taxon>Duplodnaviria</taxon>
        <taxon>Heunggongvirae</taxon>
        <taxon>Uroviricota</taxon>
        <taxon>Caudoviricetes</taxon>
        <taxon>Lessievirus</taxon>
        <taxon>Lessievirus bcepmigl</taxon>
    </lineage>
</organism>
<accession>I6XKS8</accession>
<keyword evidence="3" id="KW-1185">Reference proteome</keyword>
<dbReference type="OrthoDB" id="33403at10239"/>